<organism evidence="5 7">
    <name type="scientific">Rotaria sordida</name>
    <dbReference type="NCBI Taxonomy" id="392033"/>
    <lineage>
        <taxon>Eukaryota</taxon>
        <taxon>Metazoa</taxon>
        <taxon>Spiralia</taxon>
        <taxon>Gnathifera</taxon>
        <taxon>Rotifera</taxon>
        <taxon>Eurotatoria</taxon>
        <taxon>Bdelloidea</taxon>
        <taxon>Philodinida</taxon>
        <taxon>Philodinidae</taxon>
        <taxon>Rotaria</taxon>
    </lineage>
</organism>
<dbReference type="EMBL" id="CAJNOU010001815">
    <property type="protein sequence ID" value="CAF1255649.1"/>
    <property type="molecule type" value="Genomic_DNA"/>
</dbReference>
<reference evidence="5" key="1">
    <citation type="submission" date="2021-02" db="EMBL/GenBank/DDBJ databases">
        <authorList>
            <person name="Nowell W R."/>
        </authorList>
    </citation>
    <scope>NUCLEOTIDE SEQUENCE</scope>
</reference>
<sequence length="96" mass="11188">MLHKTKHGVRVVDPINDNPGEILDELAESTATHHSDEVFRFSITEKLRTTVQEQVRKHQFSIMSATKRSEYSLVKYKLNQLKYLSELVGQDYIKQI</sequence>
<dbReference type="Proteomes" id="UP000663889">
    <property type="component" value="Unassembled WGS sequence"/>
</dbReference>
<dbReference type="EMBL" id="CAJNOT010001913">
    <property type="protein sequence ID" value="CAF1263389.1"/>
    <property type="molecule type" value="Genomic_DNA"/>
</dbReference>
<accession>A0A819J9Q5</accession>
<dbReference type="OrthoDB" id="2386367at2759"/>
<comment type="caution">
    <text evidence="5">The sequence shown here is derived from an EMBL/GenBank/DDBJ whole genome shotgun (WGS) entry which is preliminary data.</text>
</comment>
<dbReference type="AlphaFoldDB" id="A0A819J9Q5"/>
<protein>
    <submittedName>
        <fullName evidence="5">Uncharacterized protein</fullName>
    </submittedName>
</protein>
<dbReference type="EMBL" id="CAJOBD010007904">
    <property type="protein sequence ID" value="CAF4098390.1"/>
    <property type="molecule type" value="Genomic_DNA"/>
</dbReference>
<dbReference type="Proteomes" id="UP000663836">
    <property type="component" value="Unassembled WGS sequence"/>
</dbReference>
<evidence type="ECO:0000313" key="2">
    <source>
        <dbReference type="EMBL" id="CAF1255649.1"/>
    </source>
</evidence>
<dbReference type="EMBL" id="CAJOBE010004093">
    <property type="protein sequence ID" value="CAF3915880.1"/>
    <property type="molecule type" value="Genomic_DNA"/>
</dbReference>
<dbReference type="Proteomes" id="UP000663864">
    <property type="component" value="Unassembled WGS sequence"/>
</dbReference>
<proteinExistence type="predicted"/>
<evidence type="ECO:0000313" key="4">
    <source>
        <dbReference type="EMBL" id="CAF3915880.1"/>
    </source>
</evidence>
<evidence type="ECO:0000313" key="7">
    <source>
        <dbReference type="Proteomes" id="UP000663823"/>
    </source>
</evidence>
<evidence type="ECO:0000313" key="6">
    <source>
        <dbReference type="EMBL" id="CAF4098390.1"/>
    </source>
</evidence>
<dbReference type="Proteomes" id="UP000663874">
    <property type="component" value="Unassembled WGS sequence"/>
</dbReference>
<gene>
    <name evidence="4" type="ORF">FNK824_LOCUS21348</name>
    <name evidence="6" type="ORF">JBS370_LOCUS31615</name>
    <name evidence="5" type="ORF">OTI717_LOCUS25128</name>
    <name evidence="1" type="ORF">RFH988_LOCUS21344</name>
    <name evidence="2" type="ORF">SEV965_LOCUS23965</name>
    <name evidence="3" type="ORF">ZHD862_LOCUS26024</name>
</gene>
<name>A0A819J9Q5_9BILA</name>
<evidence type="ECO:0000313" key="1">
    <source>
        <dbReference type="EMBL" id="CAF1140205.1"/>
    </source>
</evidence>
<evidence type="ECO:0000313" key="5">
    <source>
        <dbReference type="EMBL" id="CAF3926801.1"/>
    </source>
</evidence>
<dbReference type="EMBL" id="CAJNOO010001355">
    <property type="protein sequence ID" value="CAF1140205.1"/>
    <property type="molecule type" value="Genomic_DNA"/>
</dbReference>
<dbReference type="Proteomes" id="UP000663882">
    <property type="component" value="Unassembled WGS sequence"/>
</dbReference>
<evidence type="ECO:0000313" key="3">
    <source>
        <dbReference type="EMBL" id="CAF1263389.1"/>
    </source>
</evidence>
<dbReference type="Proteomes" id="UP000663823">
    <property type="component" value="Unassembled WGS sequence"/>
</dbReference>
<dbReference type="EMBL" id="CAJOAX010004908">
    <property type="protein sequence ID" value="CAF3926801.1"/>
    <property type="molecule type" value="Genomic_DNA"/>
</dbReference>